<dbReference type="GO" id="GO:0005886">
    <property type="term" value="C:plasma membrane"/>
    <property type="evidence" value="ECO:0007669"/>
    <property type="project" value="UniProtKB-SubCell"/>
</dbReference>
<keyword evidence="2" id="KW-1003">Cell membrane</keyword>
<keyword evidence="3 6" id="KW-0812">Transmembrane</keyword>
<dbReference type="Proteomes" id="UP000184386">
    <property type="component" value="Unassembled WGS sequence"/>
</dbReference>
<feature type="transmembrane region" description="Helical" evidence="6">
    <location>
        <begin position="638"/>
        <end position="660"/>
    </location>
</feature>
<dbReference type="EMBL" id="FRAC01000053">
    <property type="protein sequence ID" value="SHL77515.1"/>
    <property type="molecule type" value="Genomic_DNA"/>
</dbReference>
<dbReference type="InterPro" id="IPR003838">
    <property type="entry name" value="ABC3_permease_C"/>
</dbReference>
<feature type="transmembrane region" description="Helical" evidence="6">
    <location>
        <begin position="233"/>
        <end position="261"/>
    </location>
</feature>
<evidence type="ECO:0000256" key="5">
    <source>
        <dbReference type="ARBA" id="ARBA00023136"/>
    </source>
</evidence>
<feature type="transmembrane region" description="Helical" evidence="6">
    <location>
        <begin position="57"/>
        <end position="79"/>
    </location>
</feature>
<evidence type="ECO:0000256" key="3">
    <source>
        <dbReference type="ARBA" id="ARBA00022692"/>
    </source>
</evidence>
<comment type="subcellular location">
    <subcellularLocation>
        <location evidence="1">Cell membrane</location>
        <topology evidence="1">Multi-pass membrane protein</topology>
    </subcellularLocation>
</comment>
<reference evidence="8 9" key="1">
    <citation type="submission" date="2016-11" db="EMBL/GenBank/DDBJ databases">
        <authorList>
            <person name="Jaros S."/>
            <person name="Januszkiewicz K."/>
            <person name="Wedrychowicz H."/>
        </authorList>
    </citation>
    <scope>NUCLEOTIDE SEQUENCE [LARGE SCALE GENOMIC DNA]</scope>
    <source>
        <strain evidence="8 9">DSM 15929</strain>
    </source>
</reference>
<gene>
    <name evidence="8" type="ORF">SAMN02745136_05671</name>
</gene>
<feature type="transmembrane region" description="Helical" evidence="6">
    <location>
        <begin position="203"/>
        <end position="221"/>
    </location>
</feature>
<evidence type="ECO:0000256" key="6">
    <source>
        <dbReference type="SAM" id="Phobius"/>
    </source>
</evidence>
<dbReference type="STRING" id="1121322.SAMN02745136_05671"/>
<evidence type="ECO:0000256" key="4">
    <source>
        <dbReference type="ARBA" id="ARBA00022989"/>
    </source>
</evidence>
<dbReference type="InterPro" id="IPR052536">
    <property type="entry name" value="ABC-4_Integral_Memb_Prot"/>
</dbReference>
<evidence type="ECO:0000313" key="8">
    <source>
        <dbReference type="EMBL" id="SHL77515.1"/>
    </source>
</evidence>
<sequence>MFFDLVRKNSKRNRKENGLFFSSLIISIIAFYIILSLQNQDVIVFLKKIESDAIDKLFLLIPVIYGFSLFILFFLVYFAGKYQLDRRSHELGMYIMLGMRRRKLLFLLLVEEVWNSIFSLLIGIPIAVFLSEVISLVIAKIVGLGIIGHRFSLSLTAIIGTIIGYFIIRLFALMILCAQFSKKQINILLTETQEKKHKKTNNSIILIQLLSGIVLLVIAYSNAIKGNAWENTLFMGTTVIIGLCGMFLLFHGIGILFQIVLTQHKNKNGLRIFTFRQLQESVFHKPNMLAISSLLIMMALCLFSYGVAVGRVFNYSERHVLDYTFEGNGQTIKSELQKKELDKYIDKLFEMKIGLLNEEFSFSAQSLMNAVKEYKAAEDKDILLNNLQYFDHPYLISLSSYNQLLKIAGKSEIELNKNQAALYNDSEFSYGNTANILRGVLEERPYIEINNEQYELIDGLYQDSIVTDRSITISYGLIVPDDLYASLVSDKAGSSYWNAALKKAYLKNNGLMQAILKVNTILDTTGLEYESYLQNMGRSLFYTVAASYTTIYLAIIFLIVSNTVMGVQFLMQQQKAKKRYQTLISLGADYQKLCMSARQQITWYFSIPIIAASVSALFGTRSLFTGVATTSMRSEVNLLMIISCAMILFLGVVEFCYMISVKRISDNNIKTIIEIKREDS</sequence>
<feature type="domain" description="ABC3 transporter permease C-terminal" evidence="7">
    <location>
        <begin position="63"/>
        <end position="184"/>
    </location>
</feature>
<dbReference type="OrthoDB" id="9781780at2"/>
<protein>
    <submittedName>
        <fullName evidence="8">Putative ABC transport system permease protein</fullName>
    </submittedName>
</protein>
<feature type="transmembrane region" description="Helical" evidence="6">
    <location>
        <begin position="104"/>
        <end position="131"/>
    </location>
</feature>
<evidence type="ECO:0000256" key="1">
    <source>
        <dbReference type="ARBA" id="ARBA00004651"/>
    </source>
</evidence>
<feature type="transmembrane region" description="Helical" evidence="6">
    <location>
        <begin position="151"/>
        <end position="176"/>
    </location>
</feature>
<accession>A0A1M7DDI5</accession>
<name>A0A1M7DDI5_9FIRM</name>
<feature type="transmembrane region" description="Helical" evidence="6">
    <location>
        <begin position="601"/>
        <end position="618"/>
    </location>
</feature>
<proteinExistence type="predicted"/>
<dbReference type="PANTHER" id="PTHR46795">
    <property type="entry name" value="ABC TRANSPORTER PERMEASE-RELATED-RELATED"/>
    <property type="match status" value="1"/>
</dbReference>
<evidence type="ECO:0000259" key="7">
    <source>
        <dbReference type="Pfam" id="PF02687"/>
    </source>
</evidence>
<organism evidence="8 9">
    <name type="scientific">Anaerocolumna jejuensis DSM 15929</name>
    <dbReference type="NCBI Taxonomy" id="1121322"/>
    <lineage>
        <taxon>Bacteria</taxon>
        <taxon>Bacillati</taxon>
        <taxon>Bacillota</taxon>
        <taxon>Clostridia</taxon>
        <taxon>Lachnospirales</taxon>
        <taxon>Lachnospiraceae</taxon>
        <taxon>Anaerocolumna</taxon>
    </lineage>
</organism>
<dbReference type="PANTHER" id="PTHR46795:SF3">
    <property type="entry name" value="ABC TRANSPORTER PERMEASE"/>
    <property type="match status" value="1"/>
</dbReference>
<feature type="transmembrane region" description="Helical" evidence="6">
    <location>
        <begin position="551"/>
        <end position="571"/>
    </location>
</feature>
<keyword evidence="5 6" id="KW-0472">Membrane</keyword>
<feature type="transmembrane region" description="Helical" evidence="6">
    <location>
        <begin position="18"/>
        <end position="37"/>
    </location>
</feature>
<dbReference type="AlphaFoldDB" id="A0A1M7DDI5"/>
<keyword evidence="4 6" id="KW-1133">Transmembrane helix</keyword>
<evidence type="ECO:0000313" key="9">
    <source>
        <dbReference type="Proteomes" id="UP000184386"/>
    </source>
</evidence>
<keyword evidence="9" id="KW-1185">Reference proteome</keyword>
<evidence type="ECO:0000256" key="2">
    <source>
        <dbReference type="ARBA" id="ARBA00022475"/>
    </source>
</evidence>
<dbReference type="Pfam" id="PF02687">
    <property type="entry name" value="FtsX"/>
    <property type="match status" value="1"/>
</dbReference>
<feature type="transmembrane region" description="Helical" evidence="6">
    <location>
        <begin position="288"/>
        <end position="308"/>
    </location>
</feature>
<dbReference type="RefSeq" id="WP_073280539.1">
    <property type="nucleotide sequence ID" value="NZ_FRAC01000053.1"/>
</dbReference>